<evidence type="ECO:0000313" key="11">
    <source>
        <dbReference type="Proteomes" id="UP000198546"/>
    </source>
</evidence>
<reference evidence="10 11" key="1">
    <citation type="submission" date="2016-10" db="EMBL/GenBank/DDBJ databases">
        <authorList>
            <person name="de Groot N.N."/>
        </authorList>
    </citation>
    <scope>NUCLEOTIDE SEQUENCE [LARGE SCALE GENOMIC DNA]</scope>
    <source>
        <strain evidence="10 11">MON 2.2</strain>
    </source>
</reference>
<dbReference type="Pfam" id="PF03372">
    <property type="entry name" value="Exo_endo_phos"/>
    <property type="match status" value="1"/>
</dbReference>
<dbReference type="AlphaFoldDB" id="A0A1G6UDM9"/>
<evidence type="ECO:0000256" key="4">
    <source>
        <dbReference type="ARBA" id="ARBA00022801"/>
    </source>
</evidence>
<proteinExistence type="inferred from homology"/>
<accession>A0A1G6UDM9</accession>
<feature type="active site" description="Proton acceptor" evidence="6">
    <location>
        <position position="250"/>
    </location>
</feature>
<feature type="binding site" evidence="7">
    <location>
        <position position="250"/>
    </location>
    <ligand>
        <name>Mg(2+)</name>
        <dbReference type="ChEBI" id="CHEBI:18420"/>
        <label>1</label>
    </ligand>
</feature>
<dbReference type="InterPro" id="IPR020848">
    <property type="entry name" value="AP_endonuclease_F1_CS"/>
</dbReference>
<dbReference type="PROSITE" id="PS51435">
    <property type="entry name" value="AP_NUCLEASE_F1_4"/>
    <property type="match status" value="1"/>
</dbReference>
<keyword evidence="5 7" id="KW-0460">Magnesium</keyword>
<feature type="binding site" evidence="7">
    <location>
        <position position="151"/>
    </location>
    <ligand>
        <name>Mg(2+)</name>
        <dbReference type="ChEBI" id="CHEBI:18420"/>
        <label>1</label>
    </ligand>
</feature>
<feature type="active site" evidence="6">
    <location>
        <position position="110"/>
    </location>
</feature>
<keyword evidence="11" id="KW-1185">Reference proteome</keyword>
<comment type="similarity">
    <text evidence="2">Belongs to the DNA repair enzymes AP/ExoA family.</text>
</comment>
<dbReference type="PROSITE" id="PS00728">
    <property type="entry name" value="AP_NUCLEASE_F1_3"/>
    <property type="match status" value="1"/>
</dbReference>
<dbReference type="InterPro" id="IPR036691">
    <property type="entry name" value="Endo/exonu/phosph_ase_sf"/>
</dbReference>
<dbReference type="OrthoDB" id="9803914at2"/>
<evidence type="ECO:0000313" key="10">
    <source>
        <dbReference type="EMBL" id="SDD39359.1"/>
    </source>
</evidence>
<feature type="binding site" evidence="7">
    <location>
        <position position="249"/>
    </location>
    <ligand>
        <name>Mg(2+)</name>
        <dbReference type="ChEBI" id="CHEBI:18420"/>
        <label>1</label>
    </ligand>
</feature>
<feature type="active site" description="Proton donor/acceptor" evidence="6">
    <location>
        <position position="149"/>
    </location>
</feature>
<dbReference type="NCBIfam" id="TIGR00633">
    <property type="entry name" value="xth"/>
    <property type="match status" value="1"/>
</dbReference>
<feature type="binding site" evidence="7">
    <location>
        <position position="7"/>
    </location>
    <ligand>
        <name>Mg(2+)</name>
        <dbReference type="ChEBI" id="CHEBI:18420"/>
        <label>1</label>
    </ligand>
</feature>
<dbReference type="CDD" id="cd09086">
    <property type="entry name" value="ExoIII-like_AP-endo"/>
    <property type="match status" value="1"/>
</dbReference>
<dbReference type="GO" id="GO:0046872">
    <property type="term" value="F:metal ion binding"/>
    <property type="evidence" value="ECO:0007669"/>
    <property type="project" value="UniProtKB-KW"/>
</dbReference>
<dbReference type="EMBL" id="LT629688">
    <property type="protein sequence ID" value="SDD39359.1"/>
    <property type="molecule type" value="Genomic_DNA"/>
</dbReference>
<dbReference type="RefSeq" id="WP_090590955.1">
    <property type="nucleotide sequence ID" value="NZ_LT629688.1"/>
</dbReference>
<feature type="site" description="Important for catalytic activity" evidence="8">
    <location>
        <position position="220"/>
    </location>
</feature>
<feature type="binding site" evidence="7">
    <location>
        <position position="34"/>
    </location>
    <ligand>
        <name>Mg(2+)</name>
        <dbReference type="ChEBI" id="CHEBI:18420"/>
        <label>1</label>
    </ligand>
</feature>
<dbReference type="GO" id="GO:0008311">
    <property type="term" value="F:double-stranded DNA 3'-5' DNA exonuclease activity"/>
    <property type="evidence" value="ECO:0007669"/>
    <property type="project" value="InterPro"/>
</dbReference>
<feature type="site" description="Interaction with DNA substrate" evidence="8">
    <location>
        <position position="250"/>
    </location>
</feature>
<feature type="site" description="Transition state stabilizer" evidence="8">
    <location>
        <position position="151"/>
    </location>
</feature>
<evidence type="ECO:0000259" key="9">
    <source>
        <dbReference type="Pfam" id="PF03372"/>
    </source>
</evidence>
<dbReference type="InterPro" id="IPR004808">
    <property type="entry name" value="AP_endonuc_1"/>
</dbReference>
<keyword evidence="4" id="KW-0378">Hydrolase</keyword>
<name>A0A1G6UDM9_9ACTN</name>
<dbReference type="GO" id="GO:0006281">
    <property type="term" value="P:DNA repair"/>
    <property type="evidence" value="ECO:0007669"/>
    <property type="project" value="InterPro"/>
</dbReference>
<evidence type="ECO:0000256" key="5">
    <source>
        <dbReference type="ARBA" id="ARBA00022842"/>
    </source>
</evidence>
<dbReference type="PANTHER" id="PTHR43250:SF2">
    <property type="entry name" value="EXODEOXYRIBONUCLEASE III"/>
    <property type="match status" value="1"/>
</dbReference>
<keyword evidence="7" id="KW-0464">Manganese</keyword>
<comment type="cofactor">
    <cofactor evidence="1">
        <name>Mn(2+)</name>
        <dbReference type="ChEBI" id="CHEBI:29035"/>
    </cofactor>
</comment>
<dbReference type="Gene3D" id="3.60.10.10">
    <property type="entry name" value="Endonuclease/exonuclease/phosphatase"/>
    <property type="match status" value="1"/>
</dbReference>
<dbReference type="STRING" id="675864.SAMN04489747_0857"/>
<feature type="binding site" evidence="7">
    <location>
        <position position="149"/>
    </location>
    <ligand>
        <name>Mg(2+)</name>
        <dbReference type="ChEBI" id="CHEBI:18420"/>
        <label>1</label>
    </ligand>
</feature>
<keyword evidence="3 7" id="KW-0479">Metal-binding</keyword>
<protein>
    <submittedName>
        <fullName evidence="10">Exodeoxyribonuclease III</fullName>
    </submittedName>
</protein>
<dbReference type="PANTHER" id="PTHR43250">
    <property type="entry name" value="EXODEOXYRIBONUCLEASE III"/>
    <property type="match status" value="1"/>
</dbReference>
<sequence>MRLVTWNVNSLRSRIGRVEALLARHDVDVLALQETKAREDQLPLLGLEAMGYEVAAAGTNQWNGVAIISRVGLEDVQVGFEGMPGWGEPEAPESRALGATCGGVRVWSLYVPNGRKPDDPHYLYKLDWLARLREAAQGWRGTPTALVGDWNIAPRDEDVFDIAQFARSTHVTPRERAAFQGFLDDGWDDVVRPHAPGPDVYTYWDYYRQRFERNRGLRIDFVLGSPALTGRVTGAWIDTEERAGTGASDHAPVVVDLADAPAAG</sequence>
<feature type="domain" description="Endonuclease/exonuclease/phosphatase" evidence="9">
    <location>
        <begin position="4"/>
        <end position="250"/>
    </location>
</feature>
<dbReference type="InterPro" id="IPR005135">
    <property type="entry name" value="Endo/exonuclease/phosphatase"/>
</dbReference>
<gene>
    <name evidence="10" type="ORF">SAMN04489747_0857</name>
</gene>
<dbReference type="NCBIfam" id="TIGR00195">
    <property type="entry name" value="exoDNase_III"/>
    <property type="match status" value="1"/>
</dbReference>
<comment type="cofactor">
    <cofactor evidence="7">
        <name>Mg(2+)</name>
        <dbReference type="ChEBI" id="CHEBI:18420"/>
    </cofactor>
    <cofactor evidence="7">
        <name>Mn(2+)</name>
        <dbReference type="ChEBI" id="CHEBI:29035"/>
    </cofactor>
    <text evidence="7">Probably binds two magnesium or manganese ions per subunit.</text>
</comment>
<dbReference type="InterPro" id="IPR037493">
    <property type="entry name" value="ExoIII-like"/>
</dbReference>
<dbReference type="SUPFAM" id="SSF56219">
    <property type="entry name" value="DNase I-like"/>
    <property type="match status" value="1"/>
</dbReference>
<evidence type="ECO:0000256" key="7">
    <source>
        <dbReference type="PIRSR" id="PIRSR604808-2"/>
    </source>
</evidence>
<evidence type="ECO:0000256" key="8">
    <source>
        <dbReference type="PIRSR" id="PIRSR604808-3"/>
    </source>
</evidence>
<evidence type="ECO:0000256" key="3">
    <source>
        <dbReference type="ARBA" id="ARBA00022723"/>
    </source>
</evidence>
<evidence type="ECO:0000256" key="1">
    <source>
        <dbReference type="ARBA" id="ARBA00001936"/>
    </source>
</evidence>
<dbReference type="Proteomes" id="UP000198546">
    <property type="component" value="Chromosome i"/>
</dbReference>
<dbReference type="GO" id="GO:0003677">
    <property type="term" value="F:DNA binding"/>
    <property type="evidence" value="ECO:0007669"/>
    <property type="project" value="InterPro"/>
</dbReference>
<evidence type="ECO:0000256" key="6">
    <source>
        <dbReference type="PIRSR" id="PIRSR604808-1"/>
    </source>
</evidence>
<evidence type="ECO:0000256" key="2">
    <source>
        <dbReference type="ARBA" id="ARBA00007092"/>
    </source>
</evidence>
<dbReference type="GO" id="GO:0004519">
    <property type="term" value="F:endonuclease activity"/>
    <property type="evidence" value="ECO:0007669"/>
    <property type="project" value="InterPro"/>
</dbReference>
<organism evidence="10 11">
    <name type="scientific">Auraticoccus monumenti</name>
    <dbReference type="NCBI Taxonomy" id="675864"/>
    <lineage>
        <taxon>Bacteria</taxon>
        <taxon>Bacillati</taxon>
        <taxon>Actinomycetota</taxon>
        <taxon>Actinomycetes</taxon>
        <taxon>Propionibacteriales</taxon>
        <taxon>Propionibacteriaceae</taxon>
        <taxon>Auraticoccus</taxon>
    </lineage>
</organism>